<keyword evidence="2" id="KW-1185">Reference proteome</keyword>
<evidence type="ECO:0000313" key="1">
    <source>
        <dbReference type="EMBL" id="NOJ47835.1"/>
    </source>
</evidence>
<comment type="caution">
    <text evidence="1">The sequence shown here is derived from an EMBL/GenBank/DDBJ whole genome shotgun (WGS) entry which is preliminary data.</text>
</comment>
<dbReference type="EMBL" id="JAAVLW010000005">
    <property type="protein sequence ID" value="NOJ47835.1"/>
    <property type="molecule type" value="Genomic_DNA"/>
</dbReference>
<accession>A0A7Y4M3A5</accession>
<dbReference type="RefSeq" id="WP_171710736.1">
    <property type="nucleotide sequence ID" value="NZ_JAAVLW010000005.1"/>
</dbReference>
<evidence type="ECO:0000313" key="2">
    <source>
        <dbReference type="Proteomes" id="UP000528734"/>
    </source>
</evidence>
<dbReference type="AlphaFoldDB" id="A0A7Y4M3A5"/>
<gene>
    <name evidence="1" type="ORF">HCN50_16535</name>
</gene>
<sequence length="180" mass="19482">MPALSKPKYEIVAQALAAGKSQADAYRAGGYIYKPANANRLCRSPIIEARVEEIIEERAAGEARARGLGIQRAGLTEEWIIVRLKHVIDLSIRGLPVYDRKGNHLGVFKSNLDAAINGLKAAAHIAGLLVQKHEIGASGAFARMTDKELEDALIEQCKAIGLSDRSVREIQASMEKLPGT</sequence>
<protein>
    <recommendedName>
        <fullName evidence="3">Terminase small subunit</fullName>
    </recommendedName>
</protein>
<reference evidence="1 2" key="1">
    <citation type="submission" date="2020-03" db="EMBL/GenBank/DDBJ databases">
        <title>Bradyrhizobium diversity isolated from nodules of Muelleranthus trifoliolatus.</title>
        <authorList>
            <person name="Klepa M."/>
            <person name="Helene L."/>
            <person name="Hungria M."/>
        </authorList>
    </citation>
    <scope>NUCLEOTIDE SEQUENCE [LARGE SCALE GENOMIC DNA]</scope>
    <source>
        <strain evidence="1 2">WSM 1744</strain>
    </source>
</reference>
<organism evidence="1 2">
    <name type="scientific">Bradyrhizobium archetypum</name>
    <dbReference type="NCBI Taxonomy" id="2721160"/>
    <lineage>
        <taxon>Bacteria</taxon>
        <taxon>Pseudomonadati</taxon>
        <taxon>Pseudomonadota</taxon>
        <taxon>Alphaproteobacteria</taxon>
        <taxon>Hyphomicrobiales</taxon>
        <taxon>Nitrobacteraceae</taxon>
        <taxon>Bradyrhizobium</taxon>
    </lineage>
</organism>
<proteinExistence type="predicted"/>
<name>A0A7Y4M3A5_9BRAD</name>
<evidence type="ECO:0008006" key="3">
    <source>
        <dbReference type="Google" id="ProtNLM"/>
    </source>
</evidence>
<dbReference type="Proteomes" id="UP000528734">
    <property type="component" value="Unassembled WGS sequence"/>
</dbReference>